<dbReference type="PANTHER" id="PTHR31558:SF40">
    <property type="entry name" value="EXPRESSED PROTEIN"/>
    <property type="match status" value="1"/>
</dbReference>
<comment type="caution">
    <text evidence="3">The sequence shown here is derived from an EMBL/GenBank/DDBJ whole genome shotgun (WGS) entry which is preliminary data.</text>
</comment>
<organism evidence="3 4">
    <name type="scientific">Dioscorea zingiberensis</name>
    <dbReference type="NCBI Taxonomy" id="325984"/>
    <lineage>
        <taxon>Eukaryota</taxon>
        <taxon>Viridiplantae</taxon>
        <taxon>Streptophyta</taxon>
        <taxon>Embryophyta</taxon>
        <taxon>Tracheophyta</taxon>
        <taxon>Spermatophyta</taxon>
        <taxon>Magnoliopsida</taxon>
        <taxon>Liliopsida</taxon>
        <taxon>Dioscoreales</taxon>
        <taxon>Dioscoreaceae</taxon>
        <taxon>Dioscorea</taxon>
    </lineage>
</organism>
<evidence type="ECO:0000313" key="4">
    <source>
        <dbReference type="Proteomes" id="UP001085076"/>
    </source>
</evidence>
<proteinExistence type="predicted"/>
<feature type="region of interest" description="Disordered" evidence="1">
    <location>
        <begin position="218"/>
        <end position="239"/>
    </location>
</feature>
<reference evidence="3" key="2">
    <citation type="journal article" date="2022" name="Hortic Res">
        <title>The genome of Dioscorea zingiberensis sheds light on the biosynthesis, origin and evolution of the medicinally important diosgenin saponins.</title>
        <authorList>
            <person name="Li Y."/>
            <person name="Tan C."/>
            <person name="Li Z."/>
            <person name="Guo J."/>
            <person name="Li S."/>
            <person name="Chen X."/>
            <person name="Wang C."/>
            <person name="Dai X."/>
            <person name="Yang H."/>
            <person name="Song W."/>
            <person name="Hou L."/>
            <person name="Xu J."/>
            <person name="Tong Z."/>
            <person name="Xu A."/>
            <person name="Yuan X."/>
            <person name="Wang W."/>
            <person name="Yang Q."/>
            <person name="Chen L."/>
            <person name="Sun Z."/>
            <person name="Wang K."/>
            <person name="Pan B."/>
            <person name="Chen J."/>
            <person name="Bao Y."/>
            <person name="Liu F."/>
            <person name="Qi X."/>
            <person name="Gang D.R."/>
            <person name="Wen J."/>
            <person name="Li J."/>
        </authorList>
    </citation>
    <scope>NUCLEOTIDE SEQUENCE</scope>
    <source>
        <strain evidence="3">Dzin_1.0</strain>
    </source>
</reference>
<accession>A0A9D5HEZ4</accession>
<dbReference type="Proteomes" id="UP001085076">
    <property type="component" value="Miscellaneous, Linkage group lg04"/>
</dbReference>
<dbReference type="InterPro" id="IPR009769">
    <property type="entry name" value="EDR2_C"/>
</dbReference>
<dbReference type="AlphaFoldDB" id="A0A9D5HEZ4"/>
<dbReference type="PANTHER" id="PTHR31558">
    <property type="entry name" value="CW14 PROTEIN"/>
    <property type="match status" value="1"/>
</dbReference>
<protein>
    <recommendedName>
        <fullName evidence="2">Protein ENHANCED DISEASE RESISTANCE 2 C-terminal domain-containing protein</fullName>
    </recommendedName>
</protein>
<dbReference type="EMBL" id="JAGGNH010000004">
    <property type="protein sequence ID" value="KAJ0973788.1"/>
    <property type="molecule type" value="Genomic_DNA"/>
</dbReference>
<dbReference type="OrthoDB" id="9970435at2759"/>
<sequence>MTRKRLRSRKCHGRVSTSSIPGTPKGKSGRNGNCMTDFALSELHVETAGTSRRISEVSNLTFHLTQLQWHHSQVHGNGVLIGCPIFTLRVGEFIDCLLKSVLAGLCQEEAWFDSASILESDSDDDFSSVHGDVFPIVSNSIGAQMLQYENASRFVDAMCKLEEFCDASPRHLAVDQFVKRDGTDDSKEAVGFKAMNPQGRKRPVESYGSLKDFKDDKHDVGEKSNRIDKKQHIPSASPPCQKRKSAVIRLAYKRKSCDGDETTEFCASKRYLYHPRAGLSVPCSSWEKPTPGCWSVIYLFAQHKIHHIAQHIELPFVKAHEKLPSLLIVNIQLPTYPAAMFLGDSDGEGMSLVSYFKLSDDYENEISAHFQDSIAKFIDDETERIKGFAMDSTIPYRERLKIIAGIVNPEDLHLSSAEKKLVHAYNEKPVLSRPQHSFYRGPNYFEIDLDVHRFSYISRKGLEAFRERLKHGVIDFGLTIQAQKQEELPEQILCCLRLNKIDFVDHGQIPTIVTLED</sequence>
<name>A0A9D5HEZ4_9LILI</name>
<feature type="domain" description="Protein ENHANCED DISEASE RESISTANCE 2 C-terminal" evidence="2">
    <location>
        <begin position="301"/>
        <end position="502"/>
    </location>
</feature>
<feature type="compositionally biased region" description="Basic and acidic residues" evidence="1">
    <location>
        <begin position="218"/>
        <end position="231"/>
    </location>
</feature>
<gene>
    <name evidence="3" type="ORF">J5N97_015753</name>
</gene>
<evidence type="ECO:0000256" key="1">
    <source>
        <dbReference type="SAM" id="MobiDB-lite"/>
    </source>
</evidence>
<dbReference type="Pfam" id="PF07059">
    <property type="entry name" value="EDR2_C"/>
    <property type="match status" value="1"/>
</dbReference>
<reference evidence="3" key="1">
    <citation type="submission" date="2021-03" db="EMBL/GenBank/DDBJ databases">
        <authorList>
            <person name="Li Z."/>
            <person name="Yang C."/>
        </authorList>
    </citation>
    <scope>NUCLEOTIDE SEQUENCE</scope>
    <source>
        <strain evidence="3">Dzin_1.0</strain>
        <tissue evidence="3">Leaf</tissue>
    </source>
</reference>
<evidence type="ECO:0000313" key="3">
    <source>
        <dbReference type="EMBL" id="KAJ0973788.1"/>
    </source>
</evidence>
<evidence type="ECO:0000259" key="2">
    <source>
        <dbReference type="Pfam" id="PF07059"/>
    </source>
</evidence>
<keyword evidence="4" id="KW-1185">Reference proteome</keyword>